<evidence type="ECO:0000313" key="2">
    <source>
        <dbReference type="Proteomes" id="UP000245207"/>
    </source>
</evidence>
<dbReference type="Gene3D" id="3.60.10.10">
    <property type="entry name" value="Endonuclease/exonuclease/phosphatase"/>
    <property type="match status" value="1"/>
</dbReference>
<dbReference type="GO" id="GO:0003964">
    <property type="term" value="F:RNA-directed DNA polymerase activity"/>
    <property type="evidence" value="ECO:0007669"/>
    <property type="project" value="UniProtKB-KW"/>
</dbReference>
<evidence type="ECO:0000313" key="1">
    <source>
        <dbReference type="EMBL" id="PWA66459.1"/>
    </source>
</evidence>
<dbReference type="Proteomes" id="UP000245207">
    <property type="component" value="Unassembled WGS sequence"/>
</dbReference>
<keyword evidence="1" id="KW-0695">RNA-directed DNA polymerase</keyword>
<dbReference type="EMBL" id="PKPP01004021">
    <property type="protein sequence ID" value="PWA66459.1"/>
    <property type="molecule type" value="Genomic_DNA"/>
</dbReference>
<dbReference type="InterPro" id="IPR036691">
    <property type="entry name" value="Endo/exonu/phosph_ase_sf"/>
</dbReference>
<protein>
    <submittedName>
        <fullName evidence="1">RNA-directed DNA polymerase, eukaryota, Reverse transcriptase zinc-binding domain protein</fullName>
    </submittedName>
</protein>
<dbReference type="SUPFAM" id="SSF56219">
    <property type="entry name" value="DNase I-like"/>
    <property type="match status" value="1"/>
</dbReference>
<dbReference type="AlphaFoldDB" id="A0A2U1MYY5"/>
<organism evidence="1 2">
    <name type="scientific">Artemisia annua</name>
    <name type="common">Sweet wormwood</name>
    <dbReference type="NCBI Taxonomy" id="35608"/>
    <lineage>
        <taxon>Eukaryota</taxon>
        <taxon>Viridiplantae</taxon>
        <taxon>Streptophyta</taxon>
        <taxon>Embryophyta</taxon>
        <taxon>Tracheophyta</taxon>
        <taxon>Spermatophyta</taxon>
        <taxon>Magnoliopsida</taxon>
        <taxon>eudicotyledons</taxon>
        <taxon>Gunneridae</taxon>
        <taxon>Pentapetalae</taxon>
        <taxon>asterids</taxon>
        <taxon>campanulids</taxon>
        <taxon>Asterales</taxon>
        <taxon>Asteraceae</taxon>
        <taxon>Asteroideae</taxon>
        <taxon>Anthemideae</taxon>
        <taxon>Artemisiinae</taxon>
        <taxon>Artemisia</taxon>
    </lineage>
</organism>
<comment type="caution">
    <text evidence="1">The sequence shown here is derived from an EMBL/GenBank/DDBJ whole genome shotgun (WGS) entry which is preliminary data.</text>
</comment>
<dbReference type="STRING" id="35608.A0A2U1MYY5"/>
<keyword evidence="1" id="KW-0548">Nucleotidyltransferase</keyword>
<accession>A0A2U1MYY5</accession>
<proteinExistence type="predicted"/>
<keyword evidence="1" id="KW-0808">Transferase</keyword>
<sequence length="153" mass="17865">MLSVTSWSIRGNHSLKQEEVRPVVNENNFIVFAILETYVDVSVVYETCRKVCHRWKWTSNGILYDKGSHVILGWNDDIVDAMVIAQNNQVMHVHVNMKADNKALFCSLVYVDKYYIDHRALWMNLNMHSLLMKVKPWVLLVDFNVSLNPEDHC</sequence>
<name>A0A2U1MYY5_ARTAN</name>
<dbReference type="OrthoDB" id="1001388at2759"/>
<gene>
    <name evidence="1" type="ORF">CTI12_AA324410</name>
</gene>
<reference evidence="1 2" key="1">
    <citation type="journal article" date="2018" name="Mol. Plant">
        <title>The genome of Artemisia annua provides insight into the evolution of Asteraceae family and artemisinin biosynthesis.</title>
        <authorList>
            <person name="Shen Q."/>
            <person name="Zhang L."/>
            <person name="Liao Z."/>
            <person name="Wang S."/>
            <person name="Yan T."/>
            <person name="Shi P."/>
            <person name="Liu M."/>
            <person name="Fu X."/>
            <person name="Pan Q."/>
            <person name="Wang Y."/>
            <person name="Lv Z."/>
            <person name="Lu X."/>
            <person name="Zhang F."/>
            <person name="Jiang W."/>
            <person name="Ma Y."/>
            <person name="Chen M."/>
            <person name="Hao X."/>
            <person name="Li L."/>
            <person name="Tang Y."/>
            <person name="Lv G."/>
            <person name="Zhou Y."/>
            <person name="Sun X."/>
            <person name="Brodelius P.E."/>
            <person name="Rose J.K.C."/>
            <person name="Tang K."/>
        </authorList>
    </citation>
    <scope>NUCLEOTIDE SEQUENCE [LARGE SCALE GENOMIC DNA]</scope>
    <source>
        <strain evidence="2">cv. Huhao1</strain>
        <tissue evidence="1">Leaf</tissue>
    </source>
</reference>
<keyword evidence="2" id="KW-1185">Reference proteome</keyword>